<dbReference type="Gene3D" id="6.10.250.730">
    <property type="match status" value="1"/>
</dbReference>
<dbReference type="Proteomes" id="UP000198939">
    <property type="component" value="Unassembled WGS sequence"/>
</dbReference>
<dbReference type="EMBL" id="FOCV01000010">
    <property type="protein sequence ID" value="SEO02077.1"/>
    <property type="molecule type" value="Genomic_DNA"/>
</dbReference>
<reference evidence="2 4" key="2">
    <citation type="submission" date="2016-10" db="EMBL/GenBank/DDBJ databases">
        <authorList>
            <person name="Varghese N."/>
            <person name="Submissions S."/>
        </authorList>
    </citation>
    <scope>NUCLEOTIDE SEQUENCE [LARGE SCALE GENOMIC DNA]</scope>
    <source>
        <strain evidence="2 4">CGMCC 1.7071</strain>
    </source>
</reference>
<dbReference type="InterPro" id="IPR010385">
    <property type="entry name" value="DUF982"/>
</dbReference>
<reference evidence="3" key="1">
    <citation type="submission" date="2016-10" db="EMBL/GenBank/DDBJ databases">
        <authorList>
            <person name="Wibberg D."/>
        </authorList>
    </citation>
    <scope>NUCLEOTIDE SEQUENCE [LARGE SCALE GENOMIC DNA]</scope>
</reference>
<evidence type="ECO:0000313" key="4">
    <source>
        <dbReference type="Proteomes" id="UP000198939"/>
    </source>
</evidence>
<dbReference type="OrthoDB" id="8398730at2"/>
<dbReference type="EMBL" id="FNXB01000012">
    <property type="protein sequence ID" value="SEH87471.1"/>
    <property type="molecule type" value="Genomic_DNA"/>
</dbReference>
<evidence type="ECO:0000313" key="2">
    <source>
        <dbReference type="EMBL" id="SEO02077.1"/>
    </source>
</evidence>
<dbReference type="RefSeq" id="WP_072376001.1">
    <property type="nucleotide sequence ID" value="NZ_FNXB01000012.1"/>
</dbReference>
<evidence type="ECO:0000313" key="3">
    <source>
        <dbReference type="Proteomes" id="UP000183063"/>
    </source>
</evidence>
<organism evidence="1 3">
    <name type="scientific">Rhizobium tibeticum</name>
    <dbReference type="NCBI Taxonomy" id="501024"/>
    <lineage>
        <taxon>Bacteria</taxon>
        <taxon>Pseudomonadati</taxon>
        <taxon>Pseudomonadota</taxon>
        <taxon>Alphaproteobacteria</taxon>
        <taxon>Hyphomicrobiales</taxon>
        <taxon>Rhizobiaceae</taxon>
        <taxon>Rhizobium/Agrobacterium group</taxon>
        <taxon>Rhizobium</taxon>
    </lineage>
</organism>
<proteinExistence type="predicted"/>
<sequence length="95" mass="10571">MYPDLPVFIKPLEVEIDGIDQYRHAETAQDLAAMLLGGKWPKSAGGKFHTALWRSMEAIEWYVDADTARAAFVEAAHEVGMHVLPDDMAEIKKAS</sequence>
<dbReference type="AlphaFoldDB" id="A0A1H8LAD7"/>
<protein>
    <recommendedName>
        <fullName evidence="5">DUF982 domain-containing protein</fullName>
    </recommendedName>
</protein>
<evidence type="ECO:0000313" key="1">
    <source>
        <dbReference type="EMBL" id="SEH87471.1"/>
    </source>
</evidence>
<accession>A0A1H8LAD7</accession>
<dbReference type="Proteomes" id="UP000183063">
    <property type="component" value="Unassembled WGS sequence"/>
</dbReference>
<reference evidence="1" key="3">
    <citation type="submission" date="2016-10" db="EMBL/GenBank/DDBJ databases">
        <authorList>
            <person name="de Groot N.N."/>
        </authorList>
    </citation>
    <scope>NUCLEOTIDE SEQUENCE [LARGE SCALE GENOMIC DNA]</scope>
    <source>
        <strain evidence="1">CCBAU85039</strain>
    </source>
</reference>
<dbReference type="STRING" id="501024.RTCCBAU85039_2828"/>
<name>A0A1H8LAD7_9HYPH</name>
<dbReference type="Pfam" id="PF06169">
    <property type="entry name" value="DUF982"/>
    <property type="match status" value="1"/>
</dbReference>
<gene>
    <name evidence="1" type="ORF">RTCCBAU85039_2828</name>
    <name evidence="2" type="ORF">SAMN05216228_1010186</name>
</gene>
<evidence type="ECO:0008006" key="5">
    <source>
        <dbReference type="Google" id="ProtNLM"/>
    </source>
</evidence>
<keyword evidence="4" id="KW-1185">Reference proteome</keyword>